<feature type="compositionally biased region" description="Polar residues" evidence="1">
    <location>
        <begin position="74"/>
        <end position="85"/>
    </location>
</feature>
<keyword evidence="2" id="KW-1133">Transmembrane helix</keyword>
<dbReference type="InterPro" id="IPR021521">
    <property type="entry name" value="DUF3185"/>
</dbReference>
<reference evidence="3" key="1">
    <citation type="submission" date="2021-06" db="EMBL/GenBank/DDBJ databases">
        <title>Interrogation of the integrated mobile genetic elements in gut-associated Bacteroides with a consensus prediction approach.</title>
        <authorList>
            <person name="Campbell D.E."/>
            <person name="Leigh J.R."/>
            <person name="Kim T."/>
            <person name="England W."/>
            <person name="Whitaker R.J."/>
            <person name="Degnan P.H."/>
        </authorList>
    </citation>
    <scope>NUCLEOTIDE SEQUENCE</scope>
    <source>
        <strain evidence="3">VPI-BTDOT2</strain>
    </source>
</reference>
<proteinExistence type="predicted"/>
<dbReference type="Pfam" id="PF11381">
    <property type="entry name" value="DUF3185"/>
    <property type="match status" value="1"/>
</dbReference>
<protein>
    <submittedName>
        <fullName evidence="3">DUF3185 family protein</fullName>
    </submittedName>
</protein>
<feature type="transmembrane region" description="Helical" evidence="2">
    <location>
        <begin position="7"/>
        <end position="24"/>
    </location>
</feature>
<feature type="transmembrane region" description="Helical" evidence="2">
    <location>
        <begin position="44"/>
        <end position="64"/>
    </location>
</feature>
<dbReference type="Proteomes" id="UP001156216">
    <property type="component" value="Chromosome"/>
</dbReference>
<evidence type="ECO:0000313" key="4">
    <source>
        <dbReference type="Proteomes" id="UP001156216"/>
    </source>
</evidence>
<organism evidence="3 4">
    <name type="scientific">Bacteroides thetaiotaomicron</name>
    <dbReference type="NCBI Taxonomy" id="818"/>
    <lineage>
        <taxon>Bacteria</taxon>
        <taxon>Pseudomonadati</taxon>
        <taxon>Bacteroidota</taxon>
        <taxon>Bacteroidia</taxon>
        <taxon>Bacteroidales</taxon>
        <taxon>Bacteroidaceae</taxon>
        <taxon>Bacteroides</taxon>
    </lineage>
</organism>
<accession>A0AA46U8I4</accession>
<sequence length="154" mass="16620">MKSSQITGLILLILGIGVIIYGINVQNSVNYQFAKAFGSGAGNVVVMMFGGGVVAFIGLILLCVGKGQQEDTETSGQNSSQTIDLTNDENENSINDEYLGKALSKSDDELKEIIRQKEDYNPQLVNSAEKVLIARMTGTEIIVNKQNTDNMNGQ</sequence>
<feature type="region of interest" description="Disordered" evidence="1">
    <location>
        <begin position="70"/>
        <end position="93"/>
    </location>
</feature>
<keyword evidence="2" id="KW-0812">Transmembrane</keyword>
<name>A0AA46U8I4_BACT4</name>
<gene>
    <name evidence="3" type="ORF">KQP59_15260</name>
</gene>
<dbReference type="AlphaFoldDB" id="A0AA46U8I4"/>
<evidence type="ECO:0000256" key="1">
    <source>
        <dbReference type="SAM" id="MobiDB-lite"/>
    </source>
</evidence>
<evidence type="ECO:0000256" key="2">
    <source>
        <dbReference type="SAM" id="Phobius"/>
    </source>
</evidence>
<dbReference type="RefSeq" id="WP_132062183.1">
    <property type="nucleotide sequence ID" value="NZ_CP083681.1"/>
</dbReference>
<keyword evidence="2" id="KW-0472">Membrane</keyword>
<dbReference type="EMBL" id="CP083681">
    <property type="protein sequence ID" value="UYU69645.1"/>
    <property type="molecule type" value="Genomic_DNA"/>
</dbReference>
<evidence type="ECO:0000313" key="3">
    <source>
        <dbReference type="EMBL" id="UYU69645.1"/>
    </source>
</evidence>